<dbReference type="RefSeq" id="WP_090662079.1">
    <property type="nucleotide sequence ID" value="NZ_FOIA01000061.1"/>
</dbReference>
<dbReference type="AlphaFoldDB" id="A0A1I0GBH7"/>
<evidence type="ECO:0000259" key="2">
    <source>
        <dbReference type="Pfam" id="PF03787"/>
    </source>
</evidence>
<dbReference type="GO" id="GO:0051607">
    <property type="term" value="P:defense response to virus"/>
    <property type="evidence" value="ECO:0007669"/>
    <property type="project" value="UniProtKB-KW"/>
</dbReference>
<dbReference type="Pfam" id="PF03787">
    <property type="entry name" value="RAMPs"/>
    <property type="match status" value="2"/>
</dbReference>
<dbReference type="PANTHER" id="PTHR35579">
    <property type="entry name" value="CRISPR SYSTEM CMS ENDORIBONUCLEASE CSM3"/>
    <property type="match status" value="1"/>
</dbReference>
<name>A0A1I0GBH7_9PROT</name>
<protein>
    <submittedName>
        <fullName evidence="3">CRISPR/Cas system CSM-associated protein Csm3, group 7 of RAMP superfamily</fullName>
    </submittedName>
</protein>
<evidence type="ECO:0000313" key="4">
    <source>
        <dbReference type="Proteomes" id="UP000199345"/>
    </source>
</evidence>
<dbReference type="EMBL" id="FOIA01000061">
    <property type="protein sequence ID" value="SET68082.1"/>
    <property type="molecule type" value="Genomic_DNA"/>
</dbReference>
<sequence>MTAVNRLKLHYLYLARFVLEAQSAFTIASGLSDGAFDNLVVRDANHLPAIPATTLAGILRHMYREKFGKESETELFGFQEKAKGTASRVEISWGVVHDKDDQPAEQLEVQITDPVLQFLVQDHPIYRDRVRINDRSVADHQAKYDVTVVPKGCRFSFEICLWSAEADSDEWERLLDLIKSPELRLGASVRSGLGRFACVRLHEKVFNLKNTDDYKAFSLLPSDLAYTDDWTNKLQQINNDNPLCELRLSLEPEDFWRFGQGNRSLTDTKDKPSDALPYTEPVISWKRVDDKKVESAFLKQQHVLIPGSAVKGTIRHRFFYHYARQLLSEPIDDDVVKEKALAATNQIFGFPADIVDGTTMGRAGVVYFTDCYLARDKFSTEDVQQMTHTSIDRFTGGVRSGALFTEELIWKSEFGLIVSFDSKESESFDVMTRNALQWTFDDLIQGRLALGAASSRGHGYFSGDIEWRGNPLWPVEREESAA</sequence>
<evidence type="ECO:0000313" key="3">
    <source>
        <dbReference type="EMBL" id="SET68082.1"/>
    </source>
</evidence>
<organism evidence="3 4">
    <name type="scientific">Nitrosomonas marina</name>
    <dbReference type="NCBI Taxonomy" id="917"/>
    <lineage>
        <taxon>Bacteria</taxon>
        <taxon>Pseudomonadati</taxon>
        <taxon>Pseudomonadota</taxon>
        <taxon>Betaproteobacteria</taxon>
        <taxon>Nitrosomonadales</taxon>
        <taxon>Nitrosomonadaceae</taxon>
        <taxon>Nitrosomonas</taxon>
    </lineage>
</organism>
<feature type="domain" description="CRISPR type III-associated protein" evidence="2">
    <location>
        <begin position="301"/>
        <end position="462"/>
    </location>
</feature>
<proteinExistence type="predicted"/>
<dbReference type="InterPro" id="IPR052216">
    <property type="entry name" value="CRISPR_Csm3_endoribonuclease"/>
</dbReference>
<keyword evidence="1" id="KW-0051">Antiviral defense</keyword>
<evidence type="ECO:0000256" key="1">
    <source>
        <dbReference type="ARBA" id="ARBA00023118"/>
    </source>
</evidence>
<dbReference type="PANTHER" id="PTHR35579:SF6">
    <property type="entry name" value="DUF324 DOMAIN-CONTAINING PROTEIN"/>
    <property type="match status" value="1"/>
</dbReference>
<accession>A0A1I0GBH7</accession>
<gene>
    <name evidence="3" type="ORF">SAMN05216326_1613</name>
</gene>
<dbReference type="Proteomes" id="UP000199345">
    <property type="component" value="Unassembled WGS sequence"/>
</dbReference>
<feature type="domain" description="CRISPR type III-associated protein" evidence="2">
    <location>
        <begin position="19"/>
        <end position="196"/>
    </location>
</feature>
<dbReference type="CDD" id="cd09726">
    <property type="entry name" value="RAMP_I_III"/>
    <property type="match status" value="2"/>
</dbReference>
<reference evidence="4" key="1">
    <citation type="submission" date="2016-10" db="EMBL/GenBank/DDBJ databases">
        <authorList>
            <person name="Varghese N."/>
            <person name="Submissions S."/>
        </authorList>
    </citation>
    <scope>NUCLEOTIDE SEQUENCE [LARGE SCALE GENOMIC DNA]</scope>
    <source>
        <strain evidence="4">Nm71</strain>
    </source>
</reference>
<dbReference type="OrthoDB" id="9789361at2"/>
<dbReference type="InterPro" id="IPR005537">
    <property type="entry name" value="RAMP_III_fam"/>
</dbReference>
<keyword evidence="4" id="KW-1185">Reference proteome</keyword>